<proteinExistence type="predicted"/>
<evidence type="ECO:0000313" key="3">
    <source>
        <dbReference type="Proteomes" id="UP000190888"/>
    </source>
</evidence>
<dbReference type="AlphaFoldDB" id="A0A1T4K1V4"/>
<sequence>MGNLGFQELLLIIFVIVGFPLFFYWLGKRSGYKQGQLDMYKKMEEERRR</sequence>
<gene>
    <name evidence="2" type="ORF">SAMN04488132_101394</name>
</gene>
<organism evidence="2 3">
    <name type="scientific">Sediminibacterium ginsengisoli</name>
    <dbReference type="NCBI Taxonomy" id="413434"/>
    <lineage>
        <taxon>Bacteria</taxon>
        <taxon>Pseudomonadati</taxon>
        <taxon>Bacteroidota</taxon>
        <taxon>Chitinophagia</taxon>
        <taxon>Chitinophagales</taxon>
        <taxon>Chitinophagaceae</taxon>
        <taxon>Sediminibacterium</taxon>
    </lineage>
</organism>
<evidence type="ECO:0000313" key="2">
    <source>
        <dbReference type="EMBL" id="SJZ36359.1"/>
    </source>
</evidence>
<feature type="transmembrane region" description="Helical" evidence="1">
    <location>
        <begin position="6"/>
        <end position="26"/>
    </location>
</feature>
<keyword evidence="1" id="KW-1133">Transmembrane helix</keyword>
<keyword evidence="1" id="KW-0812">Transmembrane</keyword>
<dbReference type="Proteomes" id="UP000190888">
    <property type="component" value="Unassembled WGS sequence"/>
</dbReference>
<name>A0A1T4K1V4_9BACT</name>
<keyword evidence="3" id="KW-1185">Reference proteome</keyword>
<evidence type="ECO:0000256" key="1">
    <source>
        <dbReference type="SAM" id="Phobius"/>
    </source>
</evidence>
<keyword evidence="1" id="KW-0472">Membrane</keyword>
<protein>
    <submittedName>
        <fullName evidence="2">Uncharacterized protein</fullName>
    </submittedName>
</protein>
<dbReference type="EMBL" id="FUWH01000001">
    <property type="protein sequence ID" value="SJZ36359.1"/>
    <property type="molecule type" value="Genomic_DNA"/>
</dbReference>
<reference evidence="2 3" key="1">
    <citation type="submission" date="2017-02" db="EMBL/GenBank/DDBJ databases">
        <authorList>
            <person name="Peterson S.W."/>
        </authorList>
    </citation>
    <scope>NUCLEOTIDE SEQUENCE [LARGE SCALE GENOMIC DNA]</scope>
    <source>
        <strain evidence="2 3">DSM 22335</strain>
    </source>
</reference>
<accession>A0A1T4K1V4</accession>
<dbReference type="STRING" id="413434.SAMN04488132_101394"/>